<name>A0A517YVT4_9BACT</name>
<accession>A0A517YVT4</accession>
<dbReference type="KEGG" id="pcor:KS4_24130"/>
<keyword evidence="2" id="KW-1185">Reference proteome</keyword>
<sequence>MVHEMKRYKKLSAIAGSFFVLEERDLGNDDGYDFPMREGMGRDLSINIVKFKGI</sequence>
<reference evidence="1 2" key="1">
    <citation type="submission" date="2019-02" db="EMBL/GenBank/DDBJ databases">
        <title>Deep-cultivation of Planctomycetes and their phenomic and genomic characterization uncovers novel biology.</title>
        <authorList>
            <person name="Wiegand S."/>
            <person name="Jogler M."/>
            <person name="Boedeker C."/>
            <person name="Pinto D."/>
            <person name="Vollmers J."/>
            <person name="Rivas-Marin E."/>
            <person name="Kohn T."/>
            <person name="Peeters S.H."/>
            <person name="Heuer A."/>
            <person name="Rast P."/>
            <person name="Oberbeckmann S."/>
            <person name="Bunk B."/>
            <person name="Jeske O."/>
            <person name="Meyerdierks A."/>
            <person name="Storesund J.E."/>
            <person name="Kallscheuer N."/>
            <person name="Luecker S."/>
            <person name="Lage O.M."/>
            <person name="Pohl T."/>
            <person name="Merkel B.J."/>
            <person name="Hornburger P."/>
            <person name="Mueller R.-W."/>
            <person name="Bruemmer F."/>
            <person name="Labrenz M."/>
            <person name="Spormann A.M."/>
            <person name="Op den Camp H."/>
            <person name="Overmann J."/>
            <person name="Amann R."/>
            <person name="Jetten M.S.M."/>
            <person name="Mascher T."/>
            <person name="Medema M.H."/>
            <person name="Devos D.P."/>
            <person name="Kaster A.-K."/>
            <person name="Ovreas L."/>
            <person name="Rohde M."/>
            <person name="Galperin M.Y."/>
            <person name="Jogler C."/>
        </authorList>
    </citation>
    <scope>NUCLEOTIDE SEQUENCE [LARGE SCALE GENOMIC DNA]</scope>
    <source>
        <strain evidence="1 2">KS4</strain>
    </source>
</reference>
<gene>
    <name evidence="1" type="ORF">KS4_24130</name>
</gene>
<evidence type="ECO:0000313" key="1">
    <source>
        <dbReference type="EMBL" id="QDU34345.1"/>
    </source>
</evidence>
<evidence type="ECO:0000313" key="2">
    <source>
        <dbReference type="Proteomes" id="UP000317369"/>
    </source>
</evidence>
<organism evidence="1 2">
    <name type="scientific">Poriferisphaera corsica</name>
    <dbReference type="NCBI Taxonomy" id="2528020"/>
    <lineage>
        <taxon>Bacteria</taxon>
        <taxon>Pseudomonadati</taxon>
        <taxon>Planctomycetota</taxon>
        <taxon>Phycisphaerae</taxon>
        <taxon>Phycisphaerales</taxon>
        <taxon>Phycisphaeraceae</taxon>
        <taxon>Poriferisphaera</taxon>
    </lineage>
</organism>
<protein>
    <submittedName>
        <fullName evidence="1">Uncharacterized protein</fullName>
    </submittedName>
</protein>
<dbReference type="AlphaFoldDB" id="A0A517YVT4"/>
<dbReference type="Proteomes" id="UP000317369">
    <property type="component" value="Chromosome"/>
</dbReference>
<proteinExistence type="predicted"/>
<dbReference type="EMBL" id="CP036425">
    <property type="protein sequence ID" value="QDU34345.1"/>
    <property type="molecule type" value="Genomic_DNA"/>
</dbReference>